<proteinExistence type="predicted"/>
<dbReference type="PANTHER" id="PTHR31605">
    <property type="entry name" value="GLYCEROL-3-PHOSPHATE O-ACYLTRANSFERASE 1"/>
    <property type="match status" value="1"/>
</dbReference>
<dbReference type="EMBL" id="LATX01002457">
    <property type="protein sequence ID" value="KTB28963.1"/>
    <property type="molecule type" value="Genomic_DNA"/>
</dbReference>
<gene>
    <name evidence="4" type="ORF">WG66_18407</name>
</gene>
<dbReference type="GO" id="GO:0008654">
    <property type="term" value="P:phospholipid biosynthetic process"/>
    <property type="evidence" value="ECO:0007669"/>
    <property type="project" value="TreeGrafter"/>
</dbReference>
<evidence type="ECO:0000313" key="5">
    <source>
        <dbReference type="Proteomes" id="UP000054988"/>
    </source>
</evidence>
<feature type="compositionally biased region" description="Basic and acidic residues" evidence="1">
    <location>
        <begin position="679"/>
        <end position="696"/>
    </location>
</feature>
<sequence length="696" mass="77591">MVELKLVYRTLRKISDWTIAGYYDGVQAHGRENVPKDGPLIIVSTHHNEIIDIATLAATIPHRRHLSFWAKSSMFKSSITRAIMLSSGAIPVNRNPNRGSDMTNETATSSTQSQSNLFTSSSQALAKNKVIGVFPEGTSYTQPSIVQIMSGAAWAAVEYVKWDHDRAIKKDKDVPQKSNELVIVPVAIVYTDKSRYLSRVTVQYGRQIRISKYTQDLFSEDADSDERSRAAVKEIMADIKRQLFEMTINAPDWETFYGAQTARDILWGEESNIPLTSWVAVSQTLIRLFTKSPDESPAISESLLRAKLALTRYYSLLHFTSLTHPLAETMLPLPFSIKSSSPYPPRTYHIRTLARRVLTPGVLLSLPLNIVAFILFLPAFITHIPAYIASHVLVRALAVPGEEEGIAQYAAVGAGLGFGAGFAAGSWKLALRCMQVLHQQVPLDALRLWLQQKCPELLSSIRPSVGAAADTVRAVSSHMFWKTWPGKLLGTILCGWAMVKWHGLFIQRFHSKYKMLVATTRLQYLLVLVRPSAWAPPPGFNIEPYTNLPPPPANERPFDGPSSIQQLRVCFASDIQRNEELRSEGEDRVHVRVIKPNNMEQSVPDPANCESSLLDAFQQICYPLEGSVGPFSYGGEADLDGRPVTEYDEGRRDACIRSILQMLYYDDERVLSALSGSEGVERQDSLTDLDNARRAG</sequence>
<dbReference type="SUPFAM" id="SSF69593">
    <property type="entry name" value="Glycerol-3-phosphate (1)-acyltransferase"/>
    <property type="match status" value="1"/>
</dbReference>
<dbReference type="GO" id="GO:0016287">
    <property type="term" value="F:glycerone-phosphate O-acyltransferase activity"/>
    <property type="evidence" value="ECO:0007669"/>
    <property type="project" value="TreeGrafter"/>
</dbReference>
<evidence type="ECO:0000256" key="1">
    <source>
        <dbReference type="SAM" id="MobiDB-lite"/>
    </source>
</evidence>
<evidence type="ECO:0000256" key="2">
    <source>
        <dbReference type="SAM" id="Phobius"/>
    </source>
</evidence>
<feature type="transmembrane region" description="Helical" evidence="2">
    <location>
        <begin position="361"/>
        <end position="386"/>
    </location>
</feature>
<feature type="region of interest" description="Disordered" evidence="1">
    <location>
        <begin position="677"/>
        <end position="696"/>
    </location>
</feature>
<dbReference type="Pfam" id="PF01553">
    <property type="entry name" value="Acyltransferase"/>
    <property type="match status" value="1"/>
</dbReference>
<accession>A0A0W0EY01</accession>
<dbReference type="GO" id="GO:0004366">
    <property type="term" value="F:glycerol-3-phosphate O-acyltransferase activity"/>
    <property type="evidence" value="ECO:0007669"/>
    <property type="project" value="TreeGrafter"/>
</dbReference>
<feature type="transmembrane region" description="Helical" evidence="2">
    <location>
        <begin position="406"/>
        <end position="427"/>
    </location>
</feature>
<keyword evidence="2" id="KW-0472">Membrane</keyword>
<dbReference type="AlphaFoldDB" id="A0A0W0EY01"/>
<dbReference type="InterPro" id="IPR052744">
    <property type="entry name" value="GPAT/DAPAT"/>
</dbReference>
<dbReference type="InterPro" id="IPR002123">
    <property type="entry name" value="Plipid/glycerol_acylTrfase"/>
</dbReference>
<dbReference type="eggNOG" id="ENOG502SI2A">
    <property type="taxonomic scope" value="Eukaryota"/>
</dbReference>
<keyword evidence="2" id="KW-1133">Transmembrane helix</keyword>
<dbReference type="PANTHER" id="PTHR31605:SF0">
    <property type="entry name" value="GLYCEROL-3-PHOSPHATE O-ACYLTRANSFERASE 1"/>
    <property type="match status" value="1"/>
</dbReference>
<dbReference type="Proteomes" id="UP000054988">
    <property type="component" value="Unassembled WGS sequence"/>
</dbReference>
<reference evidence="4 5" key="1">
    <citation type="submission" date="2015-12" db="EMBL/GenBank/DDBJ databases">
        <title>Draft genome sequence of Moniliophthora roreri, the causal agent of frosty pod rot of cacao.</title>
        <authorList>
            <person name="Aime M.C."/>
            <person name="Diaz-Valderrama J.R."/>
            <person name="Kijpornyongpan T."/>
            <person name="Phillips-Mora W."/>
        </authorList>
    </citation>
    <scope>NUCLEOTIDE SEQUENCE [LARGE SCALE GENOMIC DNA]</scope>
    <source>
        <strain evidence="4 5">MCA 2952</strain>
    </source>
</reference>
<keyword evidence="2" id="KW-0812">Transmembrane</keyword>
<organism evidence="4 5">
    <name type="scientific">Moniliophthora roreri</name>
    <name type="common">Frosty pod rot fungus</name>
    <name type="synonym">Monilia roreri</name>
    <dbReference type="NCBI Taxonomy" id="221103"/>
    <lineage>
        <taxon>Eukaryota</taxon>
        <taxon>Fungi</taxon>
        <taxon>Dikarya</taxon>
        <taxon>Basidiomycota</taxon>
        <taxon>Agaricomycotina</taxon>
        <taxon>Agaricomycetes</taxon>
        <taxon>Agaricomycetidae</taxon>
        <taxon>Agaricales</taxon>
        <taxon>Marasmiineae</taxon>
        <taxon>Marasmiaceae</taxon>
        <taxon>Moniliophthora</taxon>
    </lineage>
</organism>
<dbReference type="SMART" id="SM00563">
    <property type="entry name" value="PlsC"/>
    <property type="match status" value="1"/>
</dbReference>
<feature type="region of interest" description="Disordered" evidence="1">
    <location>
        <begin position="90"/>
        <end position="114"/>
    </location>
</feature>
<feature type="compositionally biased region" description="Polar residues" evidence="1">
    <location>
        <begin position="94"/>
        <end position="114"/>
    </location>
</feature>
<feature type="domain" description="Phospholipid/glycerol acyltransferase" evidence="3">
    <location>
        <begin position="40"/>
        <end position="191"/>
    </location>
</feature>
<name>A0A0W0EY01_MONRR</name>
<comment type="caution">
    <text evidence="4">The sequence shown here is derived from an EMBL/GenBank/DDBJ whole genome shotgun (WGS) entry which is preliminary data.</text>
</comment>
<protein>
    <recommendedName>
        <fullName evidence="3">Phospholipid/glycerol acyltransferase domain-containing protein</fullName>
    </recommendedName>
</protein>
<evidence type="ECO:0000259" key="3">
    <source>
        <dbReference type="SMART" id="SM00563"/>
    </source>
</evidence>
<evidence type="ECO:0000313" key="4">
    <source>
        <dbReference type="EMBL" id="KTB28963.1"/>
    </source>
</evidence>